<feature type="domain" description="RRM" evidence="8">
    <location>
        <begin position="216"/>
        <end position="307"/>
    </location>
</feature>
<name>A0ABR0CJS4_9LAMI</name>
<dbReference type="Proteomes" id="UP001291926">
    <property type="component" value="Unassembled WGS sequence"/>
</dbReference>
<dbReference type="SUPFAM" id="SSF46785">
    <property type="entry name" value="Winged helix' DNA-binding domain"/>
    <property type="match status" value="1"/>
</dbReference>
<dbReference type="InterPro" id="IPR045180">
    <property type="entry name" value="La_dom_prot"/>
</dbReference>
<evidence type="ECO:0000259" key="9">
    <source>
        <dbReference type="PROSITE" id="PS50961"/>
    </source>
</evidence>
<dbReference type="PRINTS" id="PR00302">
    <property type="entry name" value="LUPUSLA"/>
</dbReference>
<dbReference type="PANTHER" id="PTHR22792">
    <property type="entry name" value="LUPUS LA PROTEIN-RELATED"/>
    <property type="match status" value="1"/>
</dbReference>
<evidence type="ECO:0000313" key="11">
    <source>
        <dbReference type="Proteomes" id="UP001291926"/>
    </source>
</evidence>
<dbReference type="SMART" id="SM00715">
    <property type="entry name" value="LA"/>
    <property type="match status" value="1"/>
</dbReference>
<feature type="region of interest" description="Disordered" evidence="7">
    <location>
        <begin position="346"/>
        <end position="430"/>
    </location>
</feature>
<feature type="domain" description="HTH La-type RNA-binding" evidence="9">
    <location>
        <begin position="118"/>
        <end position="209"/>
    </location>
</feature>
<reference evidence="10 11" key="1">
    <citation type="journal article" date="2023" name="bioRxiv">
        <title>Genome report: Whole genome sequence and annotation of Penstemon davidsonii.</title>
        <authorList>
            <person name="Ostevik K.L."/>
            <person name="Alabady M."/>
            <person name="Zhang M."/>
            <person name="Rausher M.D."/>
        </authorList>
    </citation>
    <scope>NUCLEOTIDE SEQUENCE [LARGE SCALE GENOMIC DNA]</scope>
    <source>
        <strain evidence="10">DNT005</strain>
        <tissue evidence="10">Whole leaf</tissue>
    </source>
</reference>
<evidence type="ECO:0000256" key="5">
    <source>
        <dbReference type="ARBA" id="ARBA00023242"/>
    </source>
</evidence>
<evidence type="ECO:0000256" key="6">
    <source>
        <dbReference type="PROSITE-ProRule" id="PRU00332"/>
    </source>
</evidence>
<keyword evidence="5" id="KW-0539">Nucleus</keyword>
<dbReference type="InterPro" id="IPR012677">
    <property type="entry name" value="Nucleotide-bd_a/b_plait_sf"/>
</dbReference>
<keyword evidence="3" id="KW-0805">Transcription regulation</keyword>
<dbReference type="PROSITE" id="PS50961">
    <property type="entry name" value="HTH_LA"/>
    <property type="match status" value="1"/>
</dbReference>
<dbReference type="EMBL" id="JAYDYQ010002688">
    <property type="protein sequence ID" value="KAK4477059.1"/>
    <property type="molecule type" value="Genomic_DNA"/>
</dbReference>
<dbReference type="Pfam" id="PF00076">
    <property type="entry name" value="RRM_1"/>
    <property type="match status" value="1"/>
</dbReference>
<dbReference type="InterPro" id="IPR002344">
    <property type="entry name" value="Lupus_La"/>
</dbReference>
<dbReference type="PANTHER" id="PTHR22792:SF62">
    <property type="entry name" value="LA-RELATED PROTEIN 7"/>
    <property type="match status" value="1"/>
</dbReference>
<keyword evidence="11" id="KW-1185">Reference proteome</keyword>
<dbReference type="InterPro" id="IPR036390">
    <property type="entry name" value="WH_DNA-bd_sf"/>
</dbReference>
<feature type="compositionally biased region" description="Basic residues" evidence="7">
    <location>
        <begin position="362"/>
        <end position="372"/>
    </location>
</feature>
<keyword evidence="2 6" id="KW-0694">RNA-binding</keyword>
<evidence type="ECO:0000256" key="4">
    <source>
        <dbReference type="ARBA" id="ARBA00023163"/>
    </source>
</evidence>
<dbReference type="Gene3D" id="3.30.70.330">
    <property type="match status" value="1"/>
</dbReference>
<proteinExistence type="predicted"/>
<sequence length="430" mass="47971">MAQAHYKDLETGDDKEVKNEKKKESTNCGSFKFNAAAPEFVPRTHVPAQPPAAQAQVQVQVPLTTDYYYPCFQYVDGTSGSWIYVADQETAIQLIQPKPNSKSGSAQNQNQQPAKETLVLSDELKLKINKQAEYMFSDMSMLANESFAKHVLKDPEGYVPINFVTTTKKLKSLSVNNQMVAQALKSSSKLVVSTDGKKVRRKNPFTEKEKEELQMRTVIAENLPDDHSHQNIEKLFNVVGNIKAIRICQPQEPSSSRSSKGDLVISNKLHALIEYENSETAERAAEKLNDERNWRKGMRVRVMLKRSVNVQPKTVLNRRKASFDGCLVDNEGLTHQFHDDVSWLNSSEAEDGDENSGASKKSWCKNRVKPKTRAQLQSTRSLPSPCSYSGSSCPGEISGRQTTKGPRMPDGTRGFTMGRGKPLTVPVQSS</sequence>
<dbReference type="Pfam" id="PF05383">
    <property type="entry name" value="La"/>
    <property type="match status" value="1"/>
</dbReference>
<feature type="compositionally biased region" description="Low complexity" evidence="7">
    <location>
        <begin position="381"/>
        <end position="395"/>
    </location>
</feature>
<dbReference type="InterPro" id="IPR035979">
    <property type="entry name" value="RBD_domain_sf"/>
</dbReference>
<evidence type="ECO:0000259" key="8">
    <source>
        <dbReference type="PROSITE" id="PS50102"/>
    </source>
</evidence>
<evidence type="ECO:0000256" key="3">
    <source>
        <dbReference type="ARBA" id="ARBA00023015"/>
    </source>
</evidence>
<accession>A0ABR0CJS4</accession>
<evidence type="ECO:0000256" key="1">
    <source>
        <dbReference type="ARBA" id="ARBA00004123"/>
    </source>
</evidence>
<gene>
    <name evidence="10" type="ORF">RD792_016263</name>
</gene>
<evidence type="ECO:0000256" key="7">
    <source>
        <dbReference type="SAM" id="MobiDB-lite"/>
    </source>
</evidence>
<dbReference type="PROSITE" id="PS50102">
    <property type="entry name" value="RRM"/>
    <property type="match status" value="1"/>
</dbReference>
<comment type="subcellular location">
    <subcellularLocation>
        <location evidence="1">Nucleus</location>
    </subcellularLocation>
</comment>
<evidence type="ECO:0000256" key="2">
    <source>
        <dbReference type="ARBA" id="ARBA00022884"/>
    </source>
</evidence>
<feature type="region of interest" description="Disordered" evidence="7">
    <location>
        <begin position="1"/>
        <end position="24"/>
    </location>
</feature>
<evidence type="ECO:0000313" key="10">
    <source>
        <dbReference type="EMBL" id="KAK4477059.1"/>
    </source>
</evidence>
<evidence type="ECO:0008006" key="12">
    <source>
        <dbReference type="Google" id="ProtNLM"/>
    </source>
</evidence>
<protein>
    <recommendedName>
        <fullName evidence="12">La-related protein 6C</fullName>
    </recommendedName>
</protein>
<organism evidence="10 11">
    <name type="scientific">Penstemon davidsonii</name>
    <dbReference type="NCBI Taxonomy" id="160366"/>
    <lineage>
        <taxon>Eukaryota</taxon>
        <taxon>Viridiplantae</taxon>
        <taxon>Streptophyta</taxon>
        <taxon>Embryophyta</taxon>
        <taxon>Tracheophyta</taxon>
        <taxon>Spermatophyta</taxon>
        <taxon>Magnoliopsida</taxon>
        <taxon>eudicotyledons</taxon>
        <taxon>Gunneridae</taxon>
        <taxon>Pentapetalae</taxon>
        <taxon>asterids</taxon>
        <taxon>lamiids</taxon>
        <taxon>Lamiales</taxon>
        <taxon>Plantaginaceae</taxon>
        <taxon>Cheloneae</taxon>
        <taxon>Penstemon</taxon>
    </lineage>
</organism>
<dbReference type="SMART" id="SM00360">
    <property type="entry name" value="RRM"/>
    <property type="match status" value="1"/>
</dbReference>
<dbReference type="InterPro" id="IPR006630">
    <property type="entry name" value="La_HTH"/>
</dbReference>
<dbReference type="Gene3D" id="1.10.10.10">
    <property type="entry name" value="Winged helix-like DNA-binding domain superfamily/Winged helix DNA-binding domain"/>
    <property type="match status" value="1"/>
</dbReference>
<dbReference type="InterPro" id="IPR036388">
    <property type="entry name" value="WH-like_DNA-bd_sf"/>
</dbReference>
<dbReference type="SUPFAM" id="SSF54928">
    <property type="entry name" value="RNA-binding domain, RBD"/>
    <property type="match status" value="1"/>
</dbReference>
<dbReference type="InterPro" id="IPR000504">
    <property type="entry name" value="RRM_dom"/>
</dbReference>
<keyword evidence="4" id="KW-0804">Transcription</keyword>
<comment type="caution">
    <text evidence="10">The sequence shown here is derived from an EMBL/GenBank/DDBJ whole genome shotgun (WGS) entry which is preliminary data.</text>
</comment>